<keyword evidence="2" id="KW-1185">Reference proteome</keyword>
<dbReference type="OrthoDB" id="8478534at2"/>
<dbReference type="EMBL" id="LAQL01000002">
    <property type="protein sequence ID" value="KLN62327.1"/>
    <property type="molecule type" value="Genomic_DNA"/>
</dbReference>
<organism evidence="1 2">
    <name type="scientific">Kiloniella spongiae</name>
    <dbReference type="NCBI Taxonomy" id="1489064"/>
    <lineage>
        <taxon>Bacteria</taxon>
        <taxon>Pseudomonadati</taxon>
        <taxon>Pseudomonadota</taxon>
        <taxon>Alphaproteobacteria</taxon>
        <taxon>Rhodospirillales</taxon>
        <taxon>Kiloniellaceae</taxon>
        <taxon>Kiloniella</taxon>
    </lineage>
</organism>
<evidence type="ECO:0008006" key="3">
    <source>
        <dbReference type="Google" id="ProtNLM"/>
    </source>
</evidence>
<evidence type="ECO:0000313" key="1">
    <source>
        <dbReference type="EMBL" id="KLN62327.1"/>
    </source>
</evidence>
<dbReference type="InterPro" id="IPR009922">
    <property type="entry name" value="DUF1457"/>
</dbReference>
<reference evidence="1 2" key="1">
    <citation type="submission" date="2015-03" db="EMBL/GenBank/DDBJ databases">
        <title>Genome Sequence of Kiloniella spongiae MEBiC09566, isolated from a marine sponge.</title>
        <authorList>
            <person name="Shao Z."/>
            <person name="Wang L."/>
            <person name="Li X."/>
        </authorList>
    </citation>
    <scope>NUCLEOTIDE SEQUENCE [LARGE SCALE GENOMIC DNA]</scope>
    <source>
        <strain evidence="1 2">MEBiC09566</strain>
    </source>
</reference>
<dbReference type="RefSeq" id="WP_047762450.1">
    <property type="nucleotide sequence ID" value="NZ_LAQL01000002.1"/>
</dbReference>
<accession>A0A0H2MNG1</accession>
<gene>
    <name evidence="1" type="ORF">WH96_02100</name>
</gene>
<sequence length="153" mass="17763">MFDPQKLKSVKNFEIYQYWNQQKGDKLMPARADLDPADLSHLLPNILIHEVQAEPLDFRYRLVGSEIVRHISQNPTGTWMSQIPHQKKPSKLWSFLEDAVTNKHPVIANPPYLGQYKEFKFIEDIILPLSADGKNVNMLFIGVDFLKDHSKLH</sequence>
<dbReference type="STRING" id="1489064.WH96_02100"/>
<dbReference type="AlphaFoldDB" id="A0A0H2MNG1"/>
<proteinExistence type="predicted"/>
<protein>
    <recommendedName>
        <fullName evidence="3">PAS domain-containing protein</fullName>
    </recommendedName>
</protein>
<dbReference type="Proteomes" id="UP000035444">
    <property type="component" value="Unassembled WGS sequence"/>
</dbReference>
<evidence type="ECO:0000313" key="2">
    <source>
        <dbReference type="Proteomes" id="UP000035444"/>
    </source>
</evidence>
<name>A0A0H2MNG1_9PROT</name>
<dbReference type="Pfam" id="PF07310">
    <property type="entry name" value="PAS_5"/>
    <property type="match status" value="1"/>
</dbReference>
<comment type="caution">
    <text evidence="1">The sequence shown here is derived from an EMBL/GenBank/DDBJ whole genome shotgun (WGS) entry which is preliminary data.</text>
</comment>